<feature type="signal peptide" evidence="1">
    <location>
        <begin position="1"/>
        <end position="24"/>
    </location>
</feature>
<dbReference type="SUPFAM" id="SSF53474">
    <property type="entry name" value="alpha/beta-Hydrolases"/>
    <property type="match status" value="1"/>
</dbReference>
<dbReference type="EMBL" id="JBHFFA010000001">
    <property type="protein sequence ID" value="KAL2652951.1"/>
    <property type="molecule type" value="Genomic_DNA"/>
</dbReference>
<organism evidence="3 4">
    <name type="scientific">Riccia fluitans</name>
    <dbReference type="NCBI Taxonomy" id="41844"/>
    <lineage>
        <taxon>Eukaryota</taxon>
        <taxon>Viridiplantae</taxon>
        <taxon>Streptophyta</taxon>
        <taxon>Embryophyta</taxon>
        <taxon>Marchantiophyta</taxon>
        <taxon>Marchantiopsida</taxon>
        <taxon>Marchantiidae</taxon>
        <taxon>Marchantiales</taxon>
        <taxon>Ricciaceae</taxon>
        <taxon>Riccia</taxon>
    </lineage>
</organism>
<name>A0ABD1ZNC1_9MARC</name>
<sequence length="340" mass="37479">MECWVQAAVFVVALQLVYLGGVSTLDQVKDDWEPVMTLAEEDGEGFKAFVKPIVEITANSYRYPAVKPVEGWTLIDAVAPEHGGMHATLYQENGDSKRMVLSFRGTDISGDESSMADLCADELLWIPKPGAGPVGENCSRFSSETIDYYKQAVDYTEKVMCTYPDSSLLLTGHSLGAGLALVVTATLEVSPSLPVVAFSAPGIANFLERRSMTLGESQAKRVFTISDMWDEIVRTTWEDQVGTTCLYPTDQVKVCNICFDETGGKQTTQMQCDVQNLDCKEEEKSTDKSQLSINRIPGFTDACWMCFLETHILKRVMKLVDLGVRPVCEFHATESAITSV</sequence>
<dbReference type="Proteomes" id="UP001605036">
    <property type="component" value="Unassembled WGS sequence"/>
</dbReference>
<protein>
    <recommendedName>
        <fullName evidence="2">Fungal lipase-type domain-containing protein</fullName>
    </recommendedName>
</protein>
<evidence type="ECO:0000313" key="3">
    <source>
        <dbReference type="EMBL" id="KAL2652951.1"/>
    </source>
</evidence>
<dbReference type="InterPro" id="IPR029058">
    <property type="entry name" value="AB_hydrolase_fold"/>
</dbReference>
<comment type="caution">
    <text evidence="3">The sequence shown here is derived from an EMBL/GenBank/DDBJ whole genome shotgun (WGS) entry which is preliminary data.</text>
</comment>
<reference evidence="3 4" key="1">
    <citation type="submission" date="2024-09" db="EMBL/GenBank/DDBJ databases">
        <title>Chromosome-scale assembly of Riccia fluitans.</title>
        <authorList>
            <person name="Paukszto L."/>
            <person name="Sawicki J."/>
            <person name="Karawczyk K."/>
            <person name="Piernik-Szablinska J."/>
            <person name="Szczecinska M."/>
            <person name="Mazdziarz M."/>
        </authorList>
    </citation>
    <scope>NUCLEOTIDE SEQUENCE [LARGE SCALE GENOMIC DNA]</scope>
    <source>
        <strain evidence="3">Rf_01</strain>
        <tissue evidence="3">Aerial parts of the thallus</tissue>
    </source>
</reference>
<keyword evidence="4" id="KW-1185">Reference proteome</keyword>
<dbReference type="InterPro" id="IPR002921">
    <property type="entry name" value="Fungal_lipase-type"/>
</dbReference>
<evidence type="ECO:0000259" key="2">
    <source>
        <dbReference type="Pfam" id="PF01764"/>
    </source>
</evidence>
<evidence type="ECO:0000313" key="4">
    <source>
        <dbReference type="Proteomes" id="UP001605036"/>
    </source>
</evidence>
<dbReference type="Pfam" id="PF01764">
    <property type="entry name" value="Lipase_3"/>
    <property type="match status" value="1"/>
</dbReference>
<keyword evidence="1" id="KW-0732">Signal</keyword>
<feature type="domain" description="Fungal lipase-type" evidence="2">
    <location>
        <begin position="138"/>
        <end position="227"/>
    </location>
</feature>
<feature type="chain" id="PRO_5044889420" description="Fungal lipase-type domain-containing protein" evidence="1">
    <location>
        <begin position="25"/>
        <end position="340"/>
    </location>
</feature>
<accession>A0ABD1ZNC1</accession>
<evidence type="ECO:0000256" key="1">
    <source>
        <dbReference type="SAM" id="SignalP"/>
    </source>
</evidence>
<dbReference type="Gene3D" id="3.40.50.1820">
    <property type="entry name" value="alpha/beta hydrolase"/>
    <property type="match status" value="1"/>
</dbReference>
<dbReference type="AlphaFoldDB" id="A0ABD1ZNC1"/>
<proteinExistence type="predicted"/>
<gene>
    <name evidence="3" type="ORF">R1flu_021079</name>
</gene>